<feature type="domain" description="Terminase large subunit-like ATPase" evidence="1">
    <location>
        <begin position="103"/>
        <end position="269"/>
    </location>
</feature>
<name>A0ABX1L5B5_9LACO</name>
<sequence>MLKKIDISKTKDVAQACSDAAFNDLRGHFTDPGTEYAFKVLDGKEVTGYLMKLAAFRHLRDLQRQGQPDFPFVYDPDAVNKALLFASVTPDVDSGDPVHLLGWQQFIMAELFGWKTKTGGVRFTKSLISVGRAQGKTMIAAIIMAYTFLLDSLGLSNQDYLVASINWKQTSKLLGYLKTMLRKVTEIEPFKTLAKQSGLMLQNDQIIMKKSNNVIRAVSFESGQFDSFHFRTAIVDEVGELKNRAKTSKILSGQIKIADRRYIQISTSYPDPKVPFYDDQRMLTKAMEEDYKRDADTYLCLVWAQDDLKETQDPKTWAKSNPLLNSPEQKRELLGGLIDKRDSDMLAGTIGDFQTKNMNMWLNEKENRYLDLKDINASIIPRDGFDIDGRDVYVGFDASQYSDDTSLAFVFPYTSEDGQHKFHVYQHSFIPTSRTQQSIAIKENQDGIPYREEERRGFATISHTRGGDIDYSDVYNWLLDFVEVHNLHVQSFLYDPWRDKVFIYKLDQENNWLIEPVRQGTKSLDEPTSFFRHEMQNGHITMFDDRVMQAGMTNAVTLVDNNGIKIDKNLATDKIDCVDAIINCFYEAMLHFEGVSRDDRGTDDPFAGWKQDDINSFYKNYSF</sequence>
<dbReference type="Proteomes" id="UP000707477">
    <property type="component" value="Unassembled WGS sequence"/>
</dbReference>
<evidence type="ECO:0000259" key="1">
    <source>
        <dbReference type="Pfam" id="PF03354"/>
    </source>
</evidence>
<proteinExistence type="predicted"/>
<dbReference type="PANTHER" id="PTHR41287:SF1">
    <property type="entry name" value="PROTEIN YMFN"/>
    <property type="match status" value="1"/>
</dbReference>
<dbReference type="Gene3D" id="3.40.50.300">
    <property type="entry name" value="P-loop containing nucleotide triphosphate hydrolases"/>
    <property type="match status" value="1"/>
</dbReference>
<keyword evidence="4" id="KW-1185">Reference proteome</keyword>
<dbReference type="RefSeq" id="WP_168868675.1">
    <property type="nucleotide sequence ID" value="NZ_JAAVSD010000024.1"/>
</dbReference>
<dbReference type="EMBL" id="JAAVSD010000024">
    <property type="protein sequence ID" value="NLR30235.1"/>
    <property type="molecule type" value="Genomic_DNA"/>
</dbReference>
<accession>A0ABX1L5B5</accession>
<feature type="domain" description="Terminase large subunit-like endonuclease" evidence="2">
    <location>
        <begin position="293"/>
        <end position="590"/>
    </location>
</feature>
<dbReference type="InterPro" id="IPR046461">
    <property type="entry name" value="TerL_ATPase"/>
</dbReference>
<evidence type="ECO:0000259" key="2">
    <source>
        <dbReference type="Pfam" id="PF20441"/>
    </source>
</evidence>
<dbReference type="InterPro" id="IPR027417">
    <property type="entry name" value="P-loop_NTPase"/>
</dbReference>
<evidence type="ECO:0000313" key="3">
    <source>
        <dbReference type="EMBL" id="NLR30235.1"/>
    </source>
</evidence>
<gene>
    <name evidence="3" type="ORF">HEQ44_08545</name>
</gene>
<protein>
    <submittedName>
        <fullName evidence="3">Terminase large subunit</fullName>
    </submittedName>
</protein>
<dbReference type="Pfam" id="PF03354">
    <property type="entry name" value="TerL_ATPase"/>
    <property type="match status" value="1"/>
</dbReference>
<dbReference type="PANTHER" id="PTHR41287">
    <property type="match status" value="1"/>
</dbReference>
<dbReference type="Pfam" id="PF20441">
    <property type="entry name" value="TerL_nuclease"/>
    <property type="match status" value="1"/>
</dbReference>
<dbReference type="InterPro" id="IPR005021">
    <property type="entry name" value="Terminase_largesu-like"/>
</dbReference>
<comment type="caution">
    <text evidence="3">The sequence shown here is derived from an EMBL/GenBank/DDBJ whole genome shotgun (WGS) entry which is preliminary data.</text>
</comment>
<evidence type="ECO:0000313" key="4">
    <source>
        <dbReference type="Proteomes" id="UP000707477"/>
    </source>
</evidence>
<reference evidence="3 4" key="1">
    <citation type="submission" date="2020-03" db="EMBL/GenBank/DDBJ databases">
        <authorList>
            <person name="Zhang Z."/>
            <person name="Guo Z."/>
            <person name="Hou Q."/>
            <person name="Shen X."/>
        </authorList>
    </citation>
    <scope>NUCLEOTIDE SEQUENCE [LARGE SCALE GENOMIC DNA]</scope>
    <source>
        <strain evidence="3 4">HBUAS51329</strain>
    </source>
</reference>
<organism evidence="3 4">
    <name type="scientific">Levilactobacillus tujiorum</name>
    <dbReference type="NCBI Taxonomy" id="2912243"/>
    <lineage>
        <taxon>Bacteria</taxon>
        <taxon>Bacillati</taxon>
        <taxon>Bacillota</taxon>
        <taxon>Bacilli</taxon>
        <taxon>Lactobacillales</taxon>
        <taxon>Lactobacillaceae</taxon>
        <taxon>Levilactobacillus</taxon>
    </lineage>
</organism>
<dbReference type="InterPro" id="IPR046462">
    <property type="entry name" value="TerL_nuclease"/>
</dbReference>